<proteinExistence type="predicted"/>
<dbReference type="OrthoDB" id="793715at2"/>
<protein>
    <recommendedName>
        <fullName evidence="3">RHS repeat-associated core domain-containing protein</fullName>
    </recommendedName>
</protein>
<comment type="caution">
    <text evidence="1">The sequence shown here is derived from an EMBL/GenBank/DDBJ whole genome shotgun (WGS) entry which is preliminary data.</text>
</comment>
<dbReference type="AlphaFoldDB" id="A0A4U1CT26"/>
<accession>A0A4U1CT26</accession>
<dbReference type="EMBL" id="SWBQ01000001">
    <property type="protein sequence ID" value="TKC09089.1"/>
    <property type="molecule type" value="Genomic_DNA"/>
</dbReference>
<dbReference type="Proteomes" id="UP000307244">
    <property type="component" value="Unassembled WGS sequence"/>
</dbReference>
<organism evidence="1 2">
    <name type="scientific">Pedobacter frigoris</name>
    <dbReference type="NCBI Taxonomy" id="2571272"/>
    <lineage>
        <taxon>Bacteria</taxon>
        <taxon>Pseudomonadati</taxon>
        <taxon>Bacteroidota</taxon>
        <taxon>Sphingobacteriia</taxon>
        <taxon>Sphingobacteriales</taxon>
        <taxon>Sphingobacteriaceae</taxon>
        <taxon>Pedobacter</taxon>
    </lineage>
</organism>
<gene>
    <name evidence="1" type="ORF">FA047_03055</name>
</gene>
<name>A0A4U1CT26_9SPHI</name>
<evidence type="ECO:0000313" key="2">
    <source>
        <dbReference type="Proteomes" id="UP000307244"/>
    </source>
</evidence>
<keyword evidence="2" id="KW-1185">Reference proteome</keyword>
<reference evidence="1 2" key="1">
    <citation type="submission" date="2019-04" db="EMBL/GenBank/DDBJ databases">
        <title>Pedobacter sp. RP-3-15 sp. nov., isolated from Arctic soil.</title>
        <authorList>
            <person name="Dahal R.H."/>
            <person name="Kim D.-U."/>
        </authorList>
    </citation>
    <scope>NUCLEOTIDE SEQUENCE [LARGE SCALE GENOMIC DNA]</scope>
    <source>
        <strain evidence="1 2">RP-3-15</strain>
    </source>
</reference>
<sequence length="261" mass="29401">MIGRWNVVDMLAELAPNLTPFRYCFNSPINYIDPLGLWEKNAQGYTTDKKEDIARFLDMIQIENYSLKNTPSMSQMSKFIDGEMKGRLGTLSDGSKLAKGFNITQKRDFYGGKHWMIDKKSYDNFWHSVQGDLTPDALDPRTLRKNLLGTTYAGGDNPTKYNGEEDYSYNPPNPVEQIAIHHDLAYNKLGISGFNGLFNDKRAIKADYTFVAQNYAVALDPNQSLLTRIRGYLLGQGLGLIALPKTIESVLPTMVNAPSKR</sequence>
<evidence type="ECO:0008006" key="3">
    <source>
        <dbReference type="Google" id="ProtNLM"/>
    </source>
</evidence>
<evidence type="ECO:0000313" key="1">
    <source>
        <dbReference type="EMBL" id="TKC09089.1"/>
    </source>
</evidence>
<dbReference type="Gene3D" id="2.180.10.10">
    <property type="entry name" value="RHS repeat-associated core"/>
    <property type="match status" value="1"/>
</dbReference>